<evidence type="ECO:0000313" key="1">
    <source>
        <dbReference type="EMBL" id="ADC65362.1"/>
    </source>
</evidence>
<gene>
    <name evidence="1" type="ordered locus">Ferp_1204</name>
</gene>
<dbReference type="KEGG" id="fpl:Ferp_1204"/>
<accession>D3RXZ9</accession>
<name>D3RXZ9_FERPA</name>
<dbReference type="Proteomes" id="UP000002613">
    <property type="component" value="Chromosome"/>
</dbReference>
<organism evidence="1 2">
    <name type="scientific">Ferroglobus placidus (strain DSM 10642 / AEDII12DO)</name>
    <dbReference type="NCBI Taxonomy" id="589924"/>
    <lineage>
        <taxon>Archaea</taxon>
        <taxon>Methanobacteriati</taxon>
        <taxon>Methanobacteriota</taxon>
        <taxon>Archaeoglobi</taxon>
        <taxon>Archaeoglobales</taxon>
        <taxon>Archaeoglobaceae</taxon>
        <taxon>Ferroglobus</taxon>
    </lineage>
</organism>
<keyword evidence="2" id="KW-1185">Reference proteome</keyword>
<dbReference type="STRING" id="589924.Ferp_1204"/>
<protein>
    <submittedName>
        <fullName evidence="1">Uncharacterized protein</fullName>
    </submittedName>
</protein>
<dbReference type="HOGENOM" id="CLU_2820635_0_0_2"/>
<dbReference type="PaxDb" id="589924-Ferp_1204"/>
<evidence type="ECO:0000313" key="2">
    <source>
        <dbReference type="Proteomes" id="UP000002613"/>
    </source>
</evidence>
<sequence>MNSTQIFGRIENNVSISSYKQNSLKFLVVAIQLIKIDLNKWIPVLSKHCLNFSNDFVGFIELETLE</sequence>
<reference evidence="2" key="1">
    <citation type="submission" date="2010-02" db="EMBL/GenBank/DDBJ databases">
        <title>Complete sequence of Ferroglobus placidus DSM 10642.</title>
        <authorList>
            <consortium name="US DOE Joint Genome Institute"/>
            <person name="Lucas S."/>
            <person name="Copeland A."/>
            <person name="Lapidus A."/>
            <person name="Cheng J.-F."/>
            <person name="Bruce D."/>
            <person name="Goodwin L."/>
            <person name="Pitluck S."/>
            <person name="Saunders E."/>
            <person name="Brettin T."/>
            <person name="Detter J.C."/>
            <person name="Han C."/>
            <person name="Tapia R."/>
            <person name="Larimer F."/>
            <person name="Land M."/>
            <person name="Hauser L."/>
            <person name="Kyrpides N."/>
            <person name="Ivanova N."/>
            <person name="Holmes D."/>
            <person name="Lovley D."/>
            <person name="Kyrpides N."/>
            <person name="Anderson I.J."/>
            <person name="Woyke T."/>
        </authorList>
    </citation>
    <scope>NUCLEOTIDE SEQUENCE [LARGE SCALE GENOMIC DNA]</scope>
    <source>
        <strain evidence="2">DSM 10642 / AEDII12DO</strain>
    </source>
</reference>
<dbReference type="AlphaFoldDB" id="D3RXZ9"/>
<reference evidence="1 2" key="2">
    <citation type="journal article" date="2011" name="Stand. Genomic Sci.">
        <title>Complete genome sequence of Ferroglobus placidus AEDII12DO.</title>
        <authorList>
            <person name="Anderson I."/>
            <person name="Risso C."/>
            <person name="Holmes D."/>
            <person name="Lucas S."/>
            <person name="Copeland A."/>
            <person name="Lapidus A."/>
            <person name="Cheng J.F."/>
            <person name="Bruce D."/>
            <person name="Goodwin L."/>
            <person name="Pitluck S."/>
            <person name="Saunders E."/>
            <person name="Brettin T."/>
            <person name="Detter J.C."/>
            <person name="Han C."/>
            <person name="Tapia R."/>
            <person name="Larimer F."/>
            <person name="Land M."/>
            <person name="Hauser L."/>
            <person name="Woyke T."/>
            <person name="Lovley D."/>
            <person name="Kyrpides N."/>
            <person name="Ivanova N."/>
        </authorList>
    </citation>
    <scope>NUCLEOTIDE SEQUENCE [LARGE SCALE GENOMIC DNA]</scope>
    <source>
        <strain evidence="2">DSM 10642 / AEDII12DO</strain>
    </source>
</reference>
<dbReference type="EMBL" id="CP001899">
    <property type="protein sequence ID" value="ADC65362.1"/>
    <property type="molecule type" value="Genomic_DNA"/>
</dbReference>
<proteinExistence type="predicted"/>